<dbReference type="GO" id="GO:0004864">
    <property type="term" value="F:protein phosphatase inhibitor activity"/>
    <property type="evidence" value="ECO:0007669"/>
    <property type="project" value="InterPro"/>
</dbReference>
<evidence type="ECO:0000313" key="7">
    <source>
        <dbReference type="EMBL" id="KAK4265840.1"/>
    </source>
</evidence>
<feature type="domain" description="Bet v I/Major latex protein" evidence="5">
    <location>
        <begin position="1"/>
        <end position="153"/>
    </location>
</feature>
<evidence type="ECO:0000313" key="8">
    <source>
        <dbReference type="Proteomes" id="UP001293593"/>
    </source>
</evidence>
<dbReference type="GO" id="GO:0010427">
    <property type="term" value="F:abscisic acid binding"/>
    <property type="evidence" value="ECO:0007669"/>
    <property type="project" value="InterPro"/>
</dbReference>
<comment type="similarity">
    <text evidence="1 4">Belongs to the BetVI family.</text>
</comment>
<dbReference type="InterPro" id="IPR024949">
    <property type="entry name" value="Bet_v_I_allergen"/>
</dbReference>
<keyword evidence="2 4" id="KW-0611">Plant defense</keyword>
<accession>A0AAE1J8T2</accession>
<dbReference type="SUPFAM" id="SSF55961">
    <property type="entry name" value="Bet v1-like"/>
    <property type="match status" value="1"/>
</dbReference>
<evidence type="ECO:0000256" key="1">
    <source>
        <dbReference type="ARBA" id="ARBA00009744"/>
    </source>
</evidence>
<evidence type="ECO:0000313" key="6">
    <source>
        <dbReference type="EMBL" id="KAK4265836.1"/>
    </source>
</evidence>
<dbReference type="Pfam" id="PF00407">
    <property type="entry name" value="Bet_v_1"/>
    <property type="match status" value="1"/>
</dbReference>
<dbReference type="PROSITE" id="PS00451">
    <property type="entry name" value="PATHOGENESIS_BETVI"/>
    <property type="match status" value="1"/>
</dbReference>
<evidence type="ECO:0000256" key="2">
    <source>
        <dbReference type="ARBA" id="ARBA00022821"/>
    </source>
</evidence>
<name>A0AAE1J8T2_9FABA</name>
<dbReference type="PANTHER" id="PTHR31213">
    <property type="entry name" value="OS08G0374000 PROTEIN-RELATED"/>
    <property type="match status" value="1"/>
</dbReference>
<reference evidence="6" key="1">
    <citation type="submission" date="2023-10" db="EMBL/GenBank/DDBJ databases">
        <title>Chromosome-level genome of the transformable northern wattle, Acacia crassicarpa.</title>
        <authorList>
            <person name="Massaro I."/>
            <person name="Sinha N.R."/>
            <person name="Poethig S."/>
            <person name="Leichty A.R."/>
        </authorList>
    </citation>
    <scope>NUCLEOTIDE SEQUENCE</scope>
    <source>
        <strain evidence="6">Acra3RX</strain>
        <tissue evidence="6">Leaf</tissue>
    </source>
</reference>
<evidence type="ECO:0000256" key="4">
    <source>
        <dbReference type="RuleBase" id="RU000409"/>
    </source>
</evidence>
<dbReference type="GO" id="GO:0009738">
    <property type="term" value="P:abscisic acid-activated signaling pathway"/>
    <property type="evidence" value="ECO:0007669"/>
    <property type="project" value="InterPro"/>
</dbReference>
<dbReference type="GO" id="GO:0038023">
    <property type="term" value="F:signaling receptor activity"/>
    <property type="evidence" value="ECO:0007669"/>
    <property type="project" value="InterPro"/>
</dbReference>
<dbReference type="FunFam" id="3.30.530.20:FF:000007">
    <property type="entry name" value="Major pollen allergen Bet v 1-A"/>
    <property type="match status" value="1"/>
</dbReference>
<keyword evidence="3 4" id="KW-0568">Pathogenesis-related protein</keyword>
<evidence type="ECO:0000259" key="5">
    <source>
        <dbReference type="Pfam" id="PF00407"/>
    </source>
</evidence>
<dbReference type="CDD" id="cd07816">
    <property type="entry name" value="Bet_v1-like"/>
    <property type="match status" value="1"/>
</dbReference>
<dbReference type="Proteomes" id="UP001293593">
    <property type="component" value="Unassembled WGS sequence"/>
</dbReference>
<dbReference type="AlphaFoldDB" id="A0AAE1J8T2"/>
<organism evidence="6 8">
    <name type="scientific">Acacia crassicarpa</name>
    <name type="common">northern wattle</name>
    <dbReference type="NCBI Taxonomy" id="499986"/>
    <lineage>
        <taxon>Eukaryota</taxon>
        <taxon>Viridiplantae</taxon>
        <taxon>Streptophyta</taxon>
        <taxon>Embryophyta</taxon>
        <taxon>Tracheophyta</taxon>
        <taxon>Spermatophyta</taxon>
        <taxon>Magnoliopsida</taxon>
        <taxon>eudicotyledons</taxon>
        <taxon>Gunneridae</taxon>
        <taxon>Pentapetalae</taxon>
        <taxon>rosids</taxon>
        <taxon>fabids</taxon>
        <taxon>Fabales</taxon>
        <taxon>Fabaceae</taxon>
        <taxon>Caesalpinioideae</taxon>
        <taxon>mimosoid clade</taxon>
        <taxon>Acacieae</taxon>
        <taxon>Acacia</taxon>
    </lineage>
</organism>
<dbReference type="GO" id="GO:0005737">
    <property type="term" value="C:cytoplasm"/>
    <property type="evidence" value="ECO:0007669"/>
    <property type="project" value="TreeGrafter"/>
</dbReference>
<dbReference type="GO" id="GO:0006952">
    <property type="term" value="P:defense response"/>
    <property type="evidence" value="ECO:0007669"/>
    <property type="project" value="UniProtKB-KW"/>
</dbReference>
<sequence length="156" mass="16757">MGAFTYQNENASSVARSRLFKAFVLDLNNLLPKVMEGVKIEILEGNGGAGTVKKTTYPEGGETKYVVERVEAVDEANYVYNYSVVEGSALPEGVEKITFETKVEEAANGGSLGKASFTYFTKTDAPPSDEVIAGAKAQGNGLFKAVEAYLLAHPEY</sequence>
<dbReference type="PRINTS" id="PR00634">
    <property type="entry name" value="BETALLERGEN"/>
</dbReference>
<dbReference type="PANTHER" id="PTHR31213:SF55">
    <property type="entry name" value="STRESS-INDUCED PROTEIN SAM22"/>
    <property type="match status" value="1"/>
</dbReference>
<dbReference type="EMBL" id="JAWXYG010000008">
    <property type="protein sequence ID" value="KAK4265840.1"/>
    <property type="molecule type" value="Genomic_DNA"/>
</dbReference>
<evidence type="ECO:0000256" key="3">
    <source>
        <dbReference type="ARBA" id="ARBA00023265"/>
    </source>
</evidence>
<comment type="caution">
    <text evidence="6">The sequence shown here is derived from an EMBL/GenBank/DDBJ whole genome shotgun (WGS) entry which is preliminary data.</text>
</comment>
<proteinExistence type="inferred from homology"/>
<dbReference type="GO" id="GO:0005634">
    <property type="term" value="C:nucleus"/>
    <property type="evidence" value="ECO:0007669"/>
    <property type="project" value="TreeGrafter"/>
</dbReference>
<dbReference type="InterPro" id="IPR050279">
    <property type="entry name" value="Plant_def-hormone_signal"/>
</dbReference>
<dbReference type="Gene3D" id="3.30.530.20">
    <property type="match status" value="1"/>
</dbReference>
<dbReference type="EMBL" id="JAWXYG010000008">
    <property type="protein sequence ID" value="KAK4265836.1"/>
    <property type="molecule type" value="Genomic_DNA"/>
</dbReference>
<dbReference type="InterPro" id="IPR023393">
    <property type="entry name" value="START-like_dom_sf"/>
</dbReference>
<keyword evidence="8" id="KW-1185">Reference proteome</keyword>
<protein>
    <recommendedName>
        <fullName evidence="5">Bet v I/Major latex protein domain-containing protein</fullName>
    </recommendedName>
</protein>
<gene>
    <name evidence="6" type="ORF">QN277_026835</name>
    <name evidence="7" type="ORF">QN277_026836</name>
</gene>
<dbReference type="InterPro" id="IPR000916">
    <property type="entry name" value="Bet_v_I/MLP"/>
</dbReference>